<dbReference type="Gene3D" id="3.30.420.10">
    <property type="entry name" value="Ribonuclease H-like superfamily/Ribonuclease H"/>
    <property type="match status" value="1"/>
</dbReference>
<evidence type="ECO:0000313" key="1">
    <source>
        <dbReference type="EMBL" id="TDL25871.1"/>
    </source>
</evidence>
<dbReference type="SUPFAM" id="SSF53098">
    <property type="entry name" value="Ribonuclease H-like"/>
    <property type="match status" value="1"/>
</dbReference>
<evidence type="ECO:0000313" key="2">
    <source>
        <dbReference type="Proteomes" id="UP000294933"/>
    </source>
</evidence>
<protein>
    <submittedName>
        <fullName evidence="1">Uncharacterized protein</fullName>
    </submittedName>
</protein>
<dbReference type="InterPro" id="IPR036397">
    <property type="entry name" value="RNaseH_sf"/>
</dbReference>
<dbReference type="OrthoDB" id="7462577at2759"/>
<keyword evidence="2" id="KW-1185">Reference proteome</keyword>
<organism evidence="1 2">
    <name type="scientific">Rickenella mellea</name>
    <dbReference type="NCBI Taxonomy" id="50990"/>
    <lineage>
        <taxon>Eukaryota</taxon>
        <taxon>Fungi</taxon>
        <taxon>Dikarya</taxon>
        <taxon>Basidiomycota</taxon>
        <taxon>Agaricomycotina</taxon>
        <taxon>Agaricomycetes</taxon>
        <taxon>Hymenochaetales</taxon>
        <taxon>Rickenellaceae</taxon>
        <taxon>Rickenella</taxon>
    </lineage>
</organism>
<reference evidence="1 2" key="1">
    <citation type="submission" date="2018-06" db="EMBL/GenBank/DDBJ databases">
        <title>A transcriptomic atlas of mushroom development highlights an independent origin of complex multicellularity.</title>
        <authorList>
            <consortium name="DOE Joint Genome Institute"/>
            <person name="Krizsan K."/>
            <person name="Almasi E."/>
            <person name="Merenyi Z."/>
            <person name="Sahu N."/>
            <person name="Viragh M."/>
            <person name="Koszo T."/>
            <person name="Mondo S."/>
            <person name="Kiss B."/>
            <person name="Balint B."/>
            <person name="Kues U."/>
            <person name="Barry K."/>
            <person name="Hegedus J.C."/>
            <person name="Henrissat B."/>
            <person name="Johnson J."/>
            <person name="Lipzen A."/>
            <person name="Ohm R."/>
            <person name="Nagy I."/>
            <person name="Pangilinan J."/>
            <person name="Yan J."/>
            <person name="Xiong Y."/>
            <person name="Grigoriev I.V."/>
            <person name="Hibbett D.S."/>
            <person name="Nagy L.G."/>
        </authorList>
    </citation>
    <scope>NUCLEOTIDE SEQUENCE [LARGE SCALE GENOMIC DNA]</scope>
    <source>
        <strain evidence="1 2">SZMC22713</strain>
    </source>
</reference>
<sequence length="54" mass="5685">SSTPTSPGTYILGVDETVRGPAFGPMVHGVAYCLKAYEELGEMVFAGTVFSSEK</sequence>
<dbReference type="AlphaFoldDB" id="A0A4Y7QF32"/>
<dbReference type="InterPro" id="IPR012337">
    <property type="entry name" value="RNaseH-like_sf"/>
</dbReference>
<dbReference type="EMBL" id="ML170163">
    <property type="protein sequence ID" value="TDL25871.1"/>
    <property type="molecule type" value="Genomic_DNA"/>
</dbReference>
<name>A0A4Y7QF32_9AGAM</name>
<dbReference type="VEuPathDB" id="FungiDB:BD410DRAFT_717699"/>
<gene>
    <name evidence="1" type="ORF">BD410DRAFT_717699</name>
</gene>
<dbReference type="GO" id="GO:0003676">
    <property type="term" value="F:nucleic acid binding"/>
    <property type="evidence" value="ECO:0007669"/>
    <property type="project" value="InterPro"/>
</dbReference>
<dbReference type="Proteomes" id="UP000294933">
    <property type="component" value="Unassembled WGS sequence"/>
</dbReference>
<feature type="non-terminal residue" evidence="1">
    <location>
        <position position="1"/>
    </location>
</feature>
<accession>A0A4Y7QF32</accession>
<proteinExistence type="predicted"/>